<dbReference type="Proteomes" id="UP000192569">
    <property type="component" value="Chromosome I"/>
</dbReference>
<dbReference type="InterPro" id="IPR036280">
    <property type="entry name" value="Multihaem_cyt_sf"/>
</dbReference>
<dbReference type="InterPro" id="IPR047668">
    <property type="entry name" value="DsrJ"/>
</dbReference>
<evidence type="ECO:0000313" key="2">
    <source>
        <dbReference type="EMBL" id="SMB98772.1"/>
    </source>
</evidence>
<gene>
    <name evidence="2" type="ORF">SAMN00808754_2541</name>
</gene>
<dbReference type="SUPFAM" id="SSF48695">
    <property type="entry name" value="Multiheme cytochromes"/>
    <property type="match status" value="1"/>
</dbReference>
<keyword evidence="1" id="KW-0812">Transmembrane</keyword>
<feature type="transmembrane region" description="Helical" evidence="1">
    <location>
        <begin position="23"/>
        <end position="43"/>
    </location>
</feature>
<reference evidence="2 3" key="1">
    <citation type="submission" date="2017-04" db="EMBL/GenBank/DDBJ databases">
        <authorList>
            <person name="Afonso C.L."/>
            <person name="Miller P.J."/>
            <person name="Scott M.A."/>
            <person name="Spackman E."/>
            <person name="Goraichik I."/>
            <person name="Dimitrov K.M."/>
            <person name="Suarez D.L."/>
            <person name="Swayne D.E."/>
        </authorList>
    </citation>
    <scope>NUCLEOTIDE SEQUENCE [LARGE SCALE GENOMIC DNA]</scope>
    <source>
        <strain evidence="2 3">ToBE</strain>
    </source>
</reference>
<keyword evidence="1" id="KW-1133">Transmembrane helix</keyword>
<accession>A0A1W1VZG4</accession>
<sequence>MKGGTPKGEPGWKEGEKMRAPDFKYILVGVGVFIVLFTFPFWYNAGRAATTPTPNLDTPAIKQMGVKECVEPTSYMRANHMRLLNEWRDRVVRQGERVYVSTSGKEYTMSLQNTCLACHSNKAQFCDECHNYLEVKPDCWSCHLESKGK</sequence>
<evidence type="ECO:0000313" key="3">
    <source>
        <dbReference type="Proteomes" id="UP000192569"/>
    </source>
</evidence>
<protein>
    <submittedName>
        <fullName evidence="2">Putative sulfite reductase-associated electron transfer protein DsrJ</fullName>
    </submittedName>
</protein>
<keyword evidence="3" id="KW-1185">Reference proteome</keyword>
<dbReference type="STRING" id="698762.SAMN00808754_2541"/>
<evidence type="ECO:0000256" key="1">
    <source>
        <dbReference type="SAM" id="Phobius"/>
    </source>
</evidence>
<proteinExistence type="predicted"/>
<dbReference type="AlphaFoldDB" id="A0A1W1VZG4"/>
<keyword evidence="1" id="KW-0472">Membrane</keyword>
<organism evidence="2 3">
    <name type="scientific">Thermanaeromonas toyohensis ToBE</name>
    <dbReference type="NCBI Taxonomy" id="698762"/>
    <lineage>
        <taxon>Bacteria</taxon>
        <taxon>Bacillati</taxon>
        <taxon>Bacillota</taxon>
        <taxon>Clostridia</taxon>
        <taxon>Neomoorellales</taxon>
        <taxon>Neomoorellaceae</taxon>
        <taxon>Thermanaeromonas</taxon>
    </lineage>
</organism>
<dbReference type="EMBL" id="LT838272">
    <property type="protein sequence ID" value="SMB98772.1"/>
    <property type="molecule type" value="Genomic_DNA"/>
</dbReference>
<dbReference type="NCBIfam" id="NF038038">
    <property type="entry name" value="cytoc_DsrJ"/>
    <property type="match status" value="1"/>
</dbReference>
<name>A0A1W1VZG4_9FIRM</name>